<evidence type="ECO:0000313" key="3">
    <source>
        <dbReference type="Proteomes" id="UP000092460"/>
    </source>
</evidence>
<dbReference type="VEuPathDB" id="VectorBase:GPPI020702"/>
<evidence type="ECO:0000256" key="1">
    <source>
        <dbReference type="SAM" id="Phobius"/>
    </source>
</evidence>
<reference evidence="3" key="1">
    <citation type="submission" date="2015-01" db="EMBL/GenBank/DDBJ databases">
        <authorList>
            <person name="Aksoy S."/>
            <person name="Warren W."/>
            <person name="Wilson R.K."/>
        </authorList>
    </citation>
    <scope>NUCLEOTIDE SEQUENCE [LARGE SCALE GENOMIC DNA]</scope>
    <source>
        <strain evidence="3">IAEA</strain>
    </source>
</reference>
<dbReference type="EnsemblMetazoa" id="GPPI020702-RA">
    <property type="protein sequence ID" value="GPPI020702-PA"/>
    <property type="gene ID" value="GPPI020702"/>
</dbReference>
<reference evidence="2" key="2">
    <citation type="submission" date="2020-05" db="UniProtKB">
        <authorList>
            <consortium name="EnsemblMetazoa"/>
        </authorList>
    </citation>
    <scope>IDENTIFICATION</scope>
    <source>
        <strain evidence="2">IAEA</strain>
    </source>
</reference>
<dbReference type="Proteomes" id="UP000092460">
    <property type="component" value="Unassembled WGS sequence"/>
</dbReference>
<dbReference type="AlphaFoldDB" id="A0A1B0B6T7"/>
<sequence length="154" mass="17566">MRTHVNTHHIRDYPTKFKFQEHVLVSDRLIATQAFNGSSNQSENILLTTIASMRYLIIMAVLVIFVVACHALTFKPFLRSRYSMRWTKTTEAPKHIGVILASTTPQDVSTSKILKAYDSTVTPFINNIPSVKTSTHLPDYDYYGNNELDDSDRN</sequence>
<protein>
    <submittedName>
        <fullName evidence="2">Uncharacterized protein</fullName>
    </submittedName>
</protein>
<keyword evidence="3" id="KW-1185">Reference proteome</keyword>
<name>A0A1B0B6T7_9MUSC</name>
<evidence type="ECO:0000313" key="2">
    <source>
        <dbReference type="EnsemblMetazoa" id="GPPI020702-PA"/>
    </source>
</evidence>
<proteinExistence type="predicted"/>
<dbReference type="EMBL" id="JXJN01009222">
    <property type="status" value="NOT_ANNOTATED_CDS"/>
    <property type="molecule type" value="Genomic_DNA"/>
</dbReference>
<organism evidence="2 3">
    <name type="scientific">Glossina palpalis gambiensis</name>
    <dbReference type="NCBI Taxonomy" id="67801"/>
    <lineage>
        <taxon>Eukaryota</taxon>
        <taxon>Metazoa</taxon>
        <taxon>Ecdysozoa</taxon>
        <taxon>Arthropoda</taxon>
        <taxon>Hexapoda</taxon>
        <taxon>Insecta</taxon>
        <taxon>Pterygota</taxon>
        <taxon>Neoptera</taxon>
        <taxon>Endopterygota</taxon>
        <taxon>Diptera</taxon>
        <taxon>Brachycera</taxon>
        <taxon>Muscomorpha</taxon>
        <taxon>Hippoboscoidea</taxon>
        <taxon>Glossinidae</taxon>
        <taxon>Glossina</taxon>
    </lineage>
</organism>
<keyword evidence="1" id="KW-0472">Membrane</keyword>
<keyword evidence="1" id="KW-0812">Transmembrane</keyword>
<keyword evidence="1" id="KW-1133">Transmembrane helix</keyword>
<accession>A0A1B0B6T7</accession>
<feature type="transmembrane region" description="Helical" evidence="1">
    <location>
        <begin position="55"/>
        <end position="78"/>
    </location>
</feature>